<sequence>MLATLGAPPLGDQWSVEWKFDGQRASVIVTADEVIVFSRNGLDVSGTFPELSSVGAAVGGRSVVLDGEIVALDADGRPSFTRLQRRWPQQRRPRAELLRAVPVRLMAFDVLAVDGRDLTDEPYARRREVLESLVVEESSVVTVPTAFVGVPAPEMLEVARQHHMEGIVAKALNSPYREGRSSWWVKTPVRQTAELVVVAFAGPADRVGALLLAGYDADGVLVVAGQVGIGFSAVIRRHLFASLQPIQRDSPAAAGAVDGQGWRWVEPRQVGEVAFREYTPGRGLRHASWKGLRDVDPRAARLPPASG</sequence>
<dbReference type="PANTHER" id="PTHR45674">
    <property type="entry name" value="DNA LIGASE 1/3 FAMILY MEMBER"/>
    <property type="match status" value="1"/>
</dbReference>
<dbReference type="CDD" id="cd07971">
    <property type="entry name" value="OBF_DNA_ligase_LigD"/>
    <property type="match status" value="1"/>
</dbReference>
<accession>A0AAI8ST27</accession>
<dbReference type="InterPro" id="IPR012309">
    <property type="entry name" value="DNA_ligase_ATP-dep_C"/>
</dbReference>
<dbReference type="PANTHER" id="PTHR45674:SF4">
    <property type="entry name" value="DNA LIGASE 1"/>
    <property type="match status" value="1"/>
</dbReference>
<dbReference type="InterPro" id="IPR014146">
    <property type="entry name" value="LigD_ligase_dom"/>
</dbReference>
<evidence type="ECO:0000313" key="6">
    <source>
        <dbReference type="EMBL" id="BBN50887.1"/>
    </source>
</evidence>
<dbReference type="InterPro" id="IPR050191">
    <property type="entry name" value="ATP-dep_DNA_ligase"/>
</dbReference>
<protein>
    <recommendedName>
        <fullName evidence="2">DNA ligase (ATP)</fullName>
        <ecNumber evidence="2">6.5.1.1</ecNumber>
    </recommendedName>
</protein>
<dbReference type="EMBL" id="AP020327">
    <property type="protein sequence ID" value="BBN50887.1"/>
    <property type="molecule type" value="Genomic_DNA"/>
</dbReference>
<evidence type="ECO:0000313" key="7">
    <source>
        <dbReference type="Proteomes" id="UP000327362"/>
    </source>
</evidence>
<proteinExistence type="inferred from homology"/>
<dbReference type="AlphaFoldDB" id="A0AAI8ST27"/>
<dbReference type="InterPro" id="IPR012310">
    <property type="entry name" value="DNA_ligase_ATP-dep_cent"/>
</dbReference>
<dbReference type="GO" id="GO:0003910">
    <property type="term" value="F:DNA ligase (ATP) activity"/>
    <property type="evidence" value="ECO:0007669"/>
    <property type="project" value="UniProtKB-EC"/>
</dbReference>
<dbReference type="SUPFAM" id="SSF56091">
    <property type="entry name" value="DNA ligase/mRNA capping enzyme, catalytic domain"/>
    <property type="match status" value="1"/>
</dbReference>
<dbReference type="InterPro" id="IPR016059">
    <property type="entry name" value="DNA_ligase_ATP-dep_CS"/>
</dbReference>
<evidence type="ECO:0000256" key="2">
    <source>
        <dbReference type="ARBA" id="ARBA00012727"/>
    </source>
</evidence>
<comment type="catalytic activity">
    <reaction evidence="4">
        <text>ATP + (deoxyribonucleotide)n-3'-hydroxyl + 5'-phospho-(deoxyribonucleotide)m = (deoxyribonucleotide)n+m + AMP + diphosphate.</text>
        <dbReference type="EC" id="6.5.1.1"/>
    </reaction>
</comment>
<dbReference type="PROSITE" id="PS50160">
    <property type="entry name" value="DNA_LIGASE_A3"/>
    <property type="match status" value="1"/>
</dbReference>
<dbReference type="NCBIfam" id="TIGR02779">
    <property type="entry name" value="NHEJ_ligase_lig"/>
    <property type="match status" value="1"/>
</dbReference>
<dbReference type="Pfam" id="PF01068">
    <property type="entry name" value="DNA_ligase_A_M"/>
    <property type="match status" value="1"/>
</dbReference>
<dbReference type="Gene3D" id="3.30.1490.70">
    <property type="match status" value="1"/>
</dbReference>
<dbReference type="Gene3D" id="2.40.50.140">
    <property type="entry name" value="Nucleic acid-binding proteins"/>
    <property type="match status" value="1"/>
</dbReference>
<dbReference type="PROSITE" id="PS00697">
    <property type="entry name" value="DNA_LIGASE_A1"/>
    <property type="match status" value="1"/>
</dbReference>
<evidence type="ECO:0000256" key="3">
    <source>
        <dbReference type="ARBA" id="ARBA00022598"/>
    </source>
</evidence>
<evidence type="ECO:0000259" key="5">
    <source>
        <dbReference type="PROSITE" id="PS50160"/>
    </source>
</evidence>
<keyword evidence="6" id="KW-0614">Plasmid</keyword>
<gene>
    <name evidence="6" type="ORF">JPH1_53620</name>
</gene>
<dbReference type="EC" id="6.5.1.1" evidence="2"/>
<name>A0AAI8ST27_MYCAV</name>
<dbReference type="SUPFAM" id="SSF50249">
    <property type="entry name" value="Nucleic acid-binding proteins"/>
    <property type="match status" value="1"/>
</dbReference>
<organism evidence="6 7">
    <name type="scientific">Mycobacterium avium subsp. hominissuis</name>
    <dbReference type="NCBI Taxonomy" id="439334"/>
    <lineage>
        <taxon>Bacteria</taxon>
        <taxon>Bacillati</taxon>
        <taxon>Actinomycetota</taxon>
        <taxon>Actinomycetes</taxon>
        <taxon>Mycobacteriales</taxon>
        <taxon>Mycobacteriaceae</taxon>
        <taxon>Mycobacterium</taxon>
        <taxon>Mycobacterium avium complex (MAC)</taxon>
    </lineage>
</organism>
<comment type="similarity">
    <text evidence="1">Belongs to the ATP-dependent DNA ligase family.</text>
</comment>
<evidence type="ECO:0000256" key="4">
    <source>
        <dbReference type="ARBA" id="ARBA00034003"/>
    </source>
</evidence>
<dbReference type="Pfam" id="PF04679">
    <property type="entry name" value="DNA_ligase_A_C"/>
    <property type="match status" value="1"/>
</dbReference>
<dbReference type="CDD" id="cd07906">
    <property type="entry name" value="Adenylation_DNA_ligase_LigD_LigC"/>
    <property type="match status" value="1"/>
</dbReference>
<dbReference type="Proteomes" id="UP000327362">
    <property type="component" value="Plasmid p1-JPH1"/>
</dbReference>
<dbReference type="GO" id="GO:0006281">
    <property type="term" value="P:DNA repair"/>
    <property type="evidence" value="ECO:0007669"/>
    <property type="project" value="InterPro"/>
</dbReference>
<reference evidence="6 7" key="1">
    <citation type="submission" date="2019-09" db="EMBL/GenBank/DDBJ databases">
        <title>Complete genome sequence of Mycobacterium avium subsp. hominissuis strain JP-H-1.</title>
        <authorList>
            <person name="Kinoshita Y."/>
            <person name="Niwa H."/>
            <person name="Uchida-Fujii E."/>
            <person name="Nukada T."/>
        </authorList>
    </citation>
    <scope>NUCLEOTIDE SEQUENCE [LARGE SCALE GENOMIC DNA]</scope>
    <source>
        <strain evidence="6 7">JP-H-1</strain>
        <plasmid evidence="6 7">p1-JPH1</plasmid>
    </source>
</reference>
<dbReference type="GO" id="GO:0005524">
    <property type="term" value="F:ATP binding"/>
    <property type="evidence" value="ECO:0007669"/>
    <property type="project" value="InterPro"/>
</dbReference>
<feature type="domain" description="ATP-dependent DNA ligase family profile" evidence="5">
    <location>
        <begin position="96"/>
        <end position="219"/>
    </location>
</feature>
<dbReference type="Gene3D" id="3.30.470.30">
    <property type="entry name" value="DNA ligase/mRNA capping enzyme"/>
    <property type="match status" value="1"/>
</dbReference>
<evidence type="ECO:0000256" key="1">
    <source>
        <dbReference type="ARBA" id="ARBA00007572"/>
    </source>
</evidence>
<keyword evidence="3" id="KW-0436">Ligase</keyword>
<dbReference type="InterPro" id="IPR012340">
    <property type="entry name" value="NA-bd_OB-fold"/>
</dbReference>
<geneLocation type="plasmid" evidence="6 7">
    <name>p1-JPH1</name>
</geneLocation>
<dbReference type="GO" id="GO:0006310">
    <property type="term" value="P:DNA recombination"/>
    <property type="evidence" value="ECO:0007669"/>
    <property type="project" value="InterPro"/>
</dbReference>